<dbReference type="AlphaFoldDB" id="A0A1L7XU73"/>
<proteinExistence type="predicted"/>
<name>A0A1L7XU73_9HELO</name>
<reference evidence="2 3" key="1">
    <citation type="submission" date="2016-03" db="EMBL/GenBank/DDBJ databases">
        <authorList>
            <person name="Ploux O."/>
        </authorList>
    </citation>
    <scope>NUCLEOTIDE SEQUENCE [LARGE SCALE GENOMIC DNA]</scope>
    <source>
        <strain evidence="2 3">UAMH 11012</strain>
    </source>
</reference>
<gene>
    <name evidence="2" type="ORF">PAC_18426</name>
</gene>
<sequence length="592" mass="65406">MSHSMEQNFGEPETHNITQSEEPLLRTYRSIKRIIDRVDPTLMIFSLVAGLCFSIGHHLYYQWLNGQTVGDSTRQQWALRFGNAFASLVSLCLKTAVGIAYLQEVWRTLKLKSFSLKTLDEAFELDQTLWPLLNWKLFCKMPTGVTIALILWVIPIAALFPAATLSTARTTSTSVASMTVPNFAITNHKLEELFIYEADNFSNVSGASPELARNVGAVAMTGQRTSFQAPTSQPNSSYHLQTYLPLLQCSPANSTVQSRMTQYLLGDVLSVSDKNVTLNNRTWSYTGLDGMGEIGFLALAPTMTSRASNHSWELEDDFNDVRAADVTGELWIALATCPGSTNDILMEFISCELYNASVSLDAISSNFAGTMTNIETEFVNLVNPAWSDFKLPNITYRAYAAYFYELASYYIGVVERSDSFGYNKTGLTQKTTLALASQFQQMNQRLLRNAGASVVSSNGPGVRSGSFADDIEAFSLNASLSMLSDPILCTHMDTDVTTTTAATVYLYEPTNLILSYGFALLFSTTSVLIGIVALRHNGISHDASVSTFAIAMQSDEIKDALGKHPLDSKPLGKELRQLKFQFDGEERFKLNR</sequence>
<evidence type="ECO:0000256" key="1">
    <source>
        <dbReference type="SAM" id="Phobius"/>
    </source>
</evidence>
<dbReference type="STRING" id="576137.A0A1L7XU73"/>
<dbReference type="EMBL" id="FJOG01000056">
    <property type="protein sequence ID" value="CZR68527.1"/>
    <property type="molecule type" value="Genomic_DNA"/>
</dbReference>
<keyword evidence="1" id="KW-0472">Membrane</keyword>
<keyword evidence="1" id="KW-1133">Transmembrane helix</keyword>
<keyword evidence="3" id="KW-1185">Reference proteome</keyword>
<organism evidence="2 3">
    <name type="scientific">Phialocephala subalpina</name>
    <dbReference type="NCBI Taxonomy" id="576137"/>
    <lineage>
        <taxon>Eukaryota</taxon>
        <taxon>Fungi</taxon>
        <taxon>Dikarya</taxon>
        <taxon>Ascomycota</taxon>
        <taxon>Pezizomycotina</taxon>
        <taxon>Leotiomycetes</taxon>
        <taxon>Helotiales</taxon>
        <taxon>Mollisiaceae</taxon>
        <taxon>Phialocephala</taxon>
        <taxon>Phialocephala fortinii species complex</taxon>
    </lineage>
</organism>
<feature type="transmembrane region" description="Helical" evidence="1">
    <location>
        <begin position="42"/>
        <end position="61"/>
    </location>
</feature>
<dbReference type="OrthoDB" id="5322539at2759"/>
<dbReference type="Proteomes" id="UP000184330">
    <property type="component" value="Unassembled WGS sequence"/>
</dbReference>
<protein>
    <submittedName>
        <fullName evidence="2">Uncharacterized protein</fullName>
    </submittedName>
</protein>
<dbReference type="PANTHER" id="PTHR35041:SF6">
    <property type="entry name" value="FORMYLMETHIONINE DEFORMYLASE-LIKE PROTEIN-RELATED"/>
    <property type="match status" value="1"/>
</dbReference>
<accession>A0A1L7XU73</accession>
<evidence type="ECO:0000313" key="3">
    <source>
        <dbReference type="Proteomes" id="UP000184330"/>
    </source>
</evidence>
<keyword evidence="1" id="KW-0812">Transmembrane</keyword>
<dbReference type="PANTHER" id="PTHR35041">
    <property type="entry name" value="MEDIATOR OF RNA POLYMERASE II TRANSCRIPTION SUBUNIT 1"/>
    <property type="match status" value="1"/>
</dbReference>
<feature type="transmembrane region" description="Helical" evidence="1">
    <location>
        <begin position="144"/>
        <end position="163"/>
    </location>
</feature>
<evidence type="ECO:0000313" key="2">
    <source>
        <dbReference type="EMBL" id="CZR68527.1"/>
    </source>
</evidence>
<feature type="transmembrane region" description="Helical" evidence="1">
    <location>
        <begin position="81"/>
        <end position="102"/>
    </location>
</feature>
<feature type="transmembrane region" description="Helical" evidence="1">
    <location>
        <begin position="513"/>
        <end position="534"/>
    </location>
</feature>